<accession>A0AAW0CQE0</accession>
<keyword evidence="3" id="KW-1185">Reference proteome</keyword>
<reference evidence="2 3" key="1">
    <citation type="submission" date="2024-01" db="EMBL/GenBank/DDBJ databases">
        <title>A draft genome for a cacao thread blight-causing isolate of Paramarasmius palmivorus.</title>
        <authorList>
            <person name="Baruah I.K."/>
            <person name="Bukari Y."/>
            <person name="Amoako-Attah I."/>
            <person name="Meinhardt L.W."/>
            <person name="Bailey B.A."/>
            <person name="Cohen S.P."/>
        </authorList>
    </citation>
    <scope>NUCLEOTIDE SEQUENCE [LARGE SCALE GENOMIC DNA]</scope>
    <source>
        <strain evidence="2 3">GH-12</strain>
    </source>
</reference>
<gene>
    <name evidence="2" type="ORF">VNI00_009557</name>
</gene>
<protein>
    <submittedName>
        <fullName evidence="2">Uncharacterized protein</fullName>
    </submittedName>
</protein>
<feature type="region of interest" description="Disordered" evidence="1">
    <location>
        <begin position="92"/>
        <end position="131"/>
    </location>
</feature>
<feature type="region of interest" description="Disordered" evidence="1">
    <location>
        <begin position="1"/>
        <end position="63"/>
    </location>
</feature>
<sequence length="418" mass="46819">MPKRATPDSSQSAPPPPKRSPSTGIMDDKESKAFATSSGGSCLGSDTRYLHNGDPIHATGTDSQKFFHEEKYSVMGDSTSNVNMSRASVPIRYKTPERSHPVQGLLPSPVSPTPPDRVLRPSDSTLRSSYPLADPAISDVEMTDSPASLVYPPTPCPNQSSPPLNNVQPASPIVPAPGPEEPFDFVKSREVLMSVKSSRNRMNEHVRMLEEELSSALDAEQDRRYTAICEMRKEHHELEFQVQHLQARKLEIEKESKSLSDSNKAAKAELTFTKGKAFRAKQEKDASVREAQRARREANDLKQSLKDAAEDEKQRVDLELQQLRQKEAEERAKVEVQICEAKIEADKIITELNQERTRQELEVRHLQGVISDLKASKERLCQETEAAQDSLDKMRSVGQEVEGYLQRVLLHVQMRPSC</sequence>
<evidence type="ECO:0000256" key="1">
    <source>
        <dbReference type="SAM" id="MobiDB-lite"/>
    </source>
</evidence>
<comment type="caution">
    <text evidence="2">The sequence shown here is derived from an EMBL/GenBank/DDBJ whole genome shotgun (WGS) entry which is preliminary data.</text>
</comment>
<organism evidence="2 3">
    <name type="scientific">Paramarasmius palmivorus</name>
    <dbReference type="NCBI Taxonomy" id="297713"/>
    <lineage>
        <taxon>Eukaryota</taxon>
        <taxon>Fungi</taxon>
        <taxon>Dikarya</taxon>
        <taxon>Basidiomycota</taxon>
        <taxon>Agaricomycotina</taxon>
        <taxon>Agaricomycetes</taxon>
        <taxon>Agaricomycetidae</taxon>
        <taxon>Agaricales</taxon>
        <taxon>Marasmiineae</taxon>
        <taxon>Marasmiaceae</taxon>
        <taxon>Paramarasmius</taxon>
    </lineage>
</organism>
<dbReference type="Proteomes" id="UP001383192">
    <property type="component" value="Unassembled WGS sequence"/>
</dbReference>
<name>A0AAW0CQE0_9AGAR</name>
<feature type="region of interest" description="Disordered" evidence="1">
    <location>
        <begin position="281"/>
        <end position="309"/>
    </location>
</feature>
<proteinExistence type="predicted"/>
<evidence type="ECO:0000313" key="2">
    <source>
        <dbReference type="EMBL" id="KAK7040652.1"/>
    </source>
</evidence>
<dbReference type="EMBL" id="JAYKXP010000036">
    <property type="protein sequence ID" value="KAK7040652.1"/>
    <property type="molecule type" value="Genomic_DNA"/>
</dbReference>
<dbReference type="AlphaFoldDB" id="A0AAW0CQE0"/>
<evidence type="ECO:0000313" key="3">
    <source>
        <dbReference type="Proteomes" id="UP001383192"/>
    </source>
</evidence>